<feature type="chain" id="PRO_5019430047" description="DUF4398 domain-containing protein" evidence="1">
    <location>
        <begin position="25"/>
        <end position="116"/>
    </location>
</feature>
<feature type="signal peptide" evidence="1">
    <location>
        <begin position="1"/>
        <end position="24"/>
    </location>
</feature>
<keyword evidence="3" id="KW-1185">Reference proteome</keyword>
<evidence type="ECO:0008006" key="4">
    <source>
        <dbReference type="Google" id="ProtNLM"/>
    </source>
</evidence>
<dbReference type="Proteomes" id="UP000283458">
    <property type="component" value="Unassembled WGS sequence"/>
</dbReference>
<accession>A0A418W4U3</accession>
<protein>
    <recommendedName>
        <fullName evidence="4">DUF4398 domain-containing protein</fullName>
    </recommendedName>
</protein>
<evidence type="ECO:0000256" key="1">
    <source>
        <dbReference type="SAM" id="SignalP"/>
    </source>
</evidence>
<evidence type="ECO:0000313" key="3">
    <source>
        <dbReference type="Proteomes" id="UP000283458"/>
    </source>
</evidence>
<keyword evidence="1" id="KW-0732">Signal</keyword>
<reference evidence="2 3" key="1">
    <citation type="submission" date="2018-09" db="EMBL/GenBank/DDBJ databases">
        <authorList>
            <person name="Zhu H."/>
        </authorList>
    </citation>
    <scope>NUCLEOTIDE SEQUENCE [LARGE SCALE GENOMIC DNA]</scope>
    <source>
        <strain evidence="2 3">K2W22B-5</strain>
    </source>
</reference>
<organism evidence="2 3">
    <name type="scientific">Azospirillum cavernae</name>
    <dbReference type="NCBI Taxonomy" id="2320860"/>
    <lineage>
        <taxon>Bacteria</taxon>
        <taxon>Pseudomonadati</taxon>
        <taxon>Pseudomonadota</taxon>
        <taxon>Alphaproteobacteria</taxon>
        <taxon>Rhodospirillales</taxon>
        <taxon>Azospirillaceae</taxon>
        <taxon>Azospirillum</taxon>
    </lineage>
</organism>
<comment type="caution">
    <text evidence="2">The sequence shown here is derived from an EMBL/GenBank/DDBJ whole genome shotgun (WGS) entry which is preliminary data.</text>
</comment>
<dbReference type="AlphaFoldDB" id="A0A418W4U3"/>
<sequence>MPERPIMTRNIFAALAALCLLVAACTTTPTGQSVPDIQTIRVGLEAARVTATVFRDRLPAKSLPLIDAAFVVAGDAIDGAAKAQAVGDGVTLAASLAAARGALDQVEVLLAPAKGN</sequence>
<gene>
    <name evidence="2" type="ORF">D3877_11380</name>
</gene>
<dbReference type="PROSITE" id="PS51257">
    <property type="entry name" value="PROKAR_LIPOPROTEIN"/>
    <property type="match status" value="1"/>
</dbReference>
<proteinExistence type="predicted"/>
<dbReference type="EMBL" id="QYUL01000001">
    <property type="protein sequence ID" value="RJF85042.1"/>
    <property type="molecule type" value="Genomic_DNA"/>
</dbReference>
<evidence type="ECO:0000313" key="2">
    <source>
        <dbReference type="EMBL" id="RJF85042.1"/>
    </source>
</evidence>
<name>A0A418W4U3_9PROT</name>